<dbReference type="Pfam" id="PF14088">
    <property type="entry name" value="DUF4268"/>
    <property type="match status" value="1"/>
</dbReference>
<accession>A0A5Q5BFH7</accession>
<reference evidence="2" key="1">
    <citation type="submission" date="2006-06" db="EMBL/GenBank/DDBJ databases">
        <title>Complete sequence of chromosome of Mycobacterium sp. MCS.</title>
        <authorList>
            <consortium name="US DOE Joint Genome Institute"/>
            <person name="Copeland A."/>
            <person name="Lucas S."/>
            <person name="Lapidus A."/>
            <person name="Barry K."/>
            <person name="Detter J.C."/>
            <person name="Glavina del Rio T."/>
            <person name="Hammon N."/>
            <person name="Israni S."/>
            <person name="Dalin E."/>
            <person name="Tice H."/>
            <person name="Pitluck S."/>
            <person name="Martinez M."/>
            <person name="Schmutz J."/>
            <person name="Larimer F."/>
            <person name="Land M."/>
            <person name="Hauser L."/>
            <person name="Kyrpides N."/>
            <person name="Kim E."/>
            <person name="Miller C.D."/>
            <person name="Hughes J.E."/>
            <person name="Anderson A.J."/>
            <person name="Sims R.C."/>
            <person name="Richardson P."/>
        </authorList>
    </citation>
    <scope>NUCLEOTIDE SEQUENCE [LARGE SCALE GENOMIC DNA]</scope>
    <source>
        <strain evidence="2">MCS</strain>
    </source>
</reference>
<dbReference type="GO" id="GO:0003676">
    <property type="term" value="F:nucleic acid binding"/>
    <property type="evidence" value="ECO:0007669"/>
    <property type="project" value="InterPro"/>
</dbReference>
<dbReference type="Gene3D" id="3.40.1350.10">
    <property type="match status" value="1"/>
</dbReference>
<proteinExistence type="predicted"/>
<gene>
    <name evidence="2" type="ordered locus">Mmcs_0822</name>
</gene>
<dbReference type="EMBL" id="CP000384">
    <property type="protein sequence ID" value="ABG06941.1"/>
    <property type="molecule type" value="Genomic_DNA"/>
</dbReference>
<dbReference type="KEGG" id="mmc:Mmcs_0822"/>
<name>A0A5Q5BFH7_MYCSS</name>
<evidence type="ECO:0000259" key="1">
    <source>
        <dbReference type="Pfam" id="PF14088"/>
    </source>
</evidence>
<dbReference type="InterPro" id="IPR011856">
    <property type="entry name" value="tRNA_endonuc-like_dom_sf"/>
</dbReference>
<organism evidence="2">
    <name type="scientific">Mycobacterium sp. (strain MCS)</name>
    <dbReference type="NCBI Taxonomy" id="164756"/>
    <lineage>
        <taxon>Bacteria</taxon>
        <taxon>Bacillati</taxon>
        <taxon>Actinomycetota</taxon>
        <taxon>Actinomycetes</taxon>
        <taxon>Mycobacteriales</taxon>
        <taxon>Mycobacteriaceae</taxon>
        <taxon>Mycobacterium</taxon>
    </lineage>
</organism>
<feature type="domain" description="DUF4268" evidence="1">
    <location>
        <begin position="179"/>
        <end position="311"/>
    </location>
</feature>
<dbReference type="AlphaFoldDB" id="A0A5Q5BFH7"/>
<evidence type="ECO:0000313" key="2">
    <source>
        <dbReference type="EMBL" id="ABG06941.1"/>
    </source>
</evidence>
<protein>
    <recommendedName>
        <fullName evidence="1">DUF4268 domain-containing protein</fullName>
    </recommendedName>
</protein>
<dbReference type="InterPro" id="IPR025364">
    <property type="entry name" value="DUF4268"/>
</dbReference>
<sequence length="318" mass="35664">MTTPPVLGRLEVIEPRTVWNHEAHSFTPWLLQNVDVLSDLLGMDLELHVAEHPVGDFYLDLYGRDVADDGVVIVENQLERSDHSHLGQILTYAAGTDPRTIVWITTGFRAEHRAALDWLNEHTDPDTRFFGIEIEVVKIGASAPAPNFKLVVSPNDWSKQVKAAADASQFTDLSKAYWDFWRQFLDRIAAEHPTWTRAKASTKDSWYNLSTGISGISLATAFRRDTGLTVLLEFDSSDATRNKERFEALKSKQAEFEAILGGPAVWDERPDAKSCAVFVSSEFTSVMDAAQWTAMQDWLLGQHAKFRDALEVVRGMGV</sequence>